<dbReference type="Proteomes" id="UP000278733">
    <property type="component" value="Chromosome"/>
</dbReference>
<reference evidence="2 3" key="1">
    <citation type="submission" date="2018-12" db="EMBL/GenBank/DDBJ databases">
        <authorList>
            <consortium name="Pathogen Informatics"/>
        </authorList>
    </citation>
    <scope>NUCLEOTIDE SEQUENCE [LARGE SCALE GENOMIC DNA]</scope>
    <source>
        <strain evidence="2 3">NCTC8284</strain>
    </source>
</reference>
<evidence type="ECO:0000313" key="2">
    <source>
        <dbReference type="EMBL" id="VEH64996.1"/>
    </source>
</evidence>
<accession>A0A448MIT4</accession>
<sequence>MGTEYLDEITVTADSNSYTGWDSDIKRGSDGRDSDSYDTNRSRRK</sequence>
<proteinExistence type="predicted"/>
<feature type="compositionally biased region" description="Basic and acidic residues" evidence="1">
    <location>
        <begin position="23"/>
        <end position="45"/>
    </location>
</feature>
<dbReference type="EMBL" id="LR134405">
    <property type="protein sequence ID" value="VEH64996.1"/>
    <property type="molecule type" value="Genomic_DNA"/>
</dbReference>
<protein>
    <submittedName>
        <fullName evidence="2">Uncharacterized protein</fullName>
    </submittedName>
</protein>
<evidence type="ECO:0000313" key="3">
    <source>
        <dbReference type="Proteomes" id="UP000278733"/>
    </source>
</evidence>
<feature type="region of interest" description="Disordered" evidence="1">
    <location>
        <begin position="15"/>
        <end position="45"/>
    </location>
</feature>
<name>A0A448MIT4_9PAST</name>
<dbReference type="KEGG" id="rpne:NCTC8284_00130"/>
<evidence type="ECO:0000256" key="1">
    <source>
        <dbReference type="SAM" id="MobiDB-lite"/>
    </source>
</evidence>
<gene>
    <name evidence="2" type="ORF">NCTC8284_00130</name>
</gene>
<dbReference type="AlphaFoldDB" id="A0A448MIT4"/>
<organism evidence="2 3">
    <name type="scientific">Rodentibacter pneumotropicus</name>
    <dbReference type="NCBI Taxonomy" id="758"/>
    <lineage>
        <taxon>Bacteria</taxon>
        <taxon>Pseudomonadati</taxon>
        <taxon>Pseudomonadota</taxon>
        <taxon>Gammaproteobacteria</taxon>
        <taxon>Pasteurellales</taxon>
        <taxon>Pasteurellaceae</taxon>
        <taxon>Rodentibacter</taxon>
    </lineage>
</organism>